<feature type="region of interest" description="Disordered" evidence="1">
    <location>
        <begin position="570"/>
        <end position="676"/>
    </location>
</feature>
<protein>
    <submittedName>
        <fullName evidence="2">Uncharacterized protein</fullName>
    </submittedName>
</protein>
<evidence type="ECO:0000256" key="1">
    <source>
        <dbReference type="SAM" id="MobiDB-lite"/>
    </source>
</evidence>
<organism evidence="2 3">
    <name type="scientific">Botryotinia convoluta</name>
    <dbReference type="NCBI Taxonomy" id="54673"/>
    <lineage>
        <taxon>Eukaryota</taxon>
        <taxon>Fungi</taxon>
        <taxon>Dikarya</taxon>
        <taxon>Ascomycota</taxon>
        <taxon>Pezizomycotina</taxon>
        <taxon>Leotiomycetes</taxon>
        <taxon>Helotiales</taxon>
        <taxon>Sclerotiniaceae</taxon>
        <taxon>Botryotinia</taxon>
    </lineage>
</organism>
<sequence length="766" mass="87470">MKSKDNDWNDQDDFISSLHNYQFPDPTTAIKEKLATKKTELLSLREEVQTKKEIIRHRTSAFEHTKTEMNKAGARLMEETASLVAAKSAHDTLVQEIQSQSNYLEAIRGAKSRQQGQRTWEQCLVRENGKLKEEVKSLRQDIEDNRDYYNREAEIVKKDIDVLKFEHQRRELFWESQNRNKDLEAKKHVTTTMKEAVNKALSRQRTKFDTAVKDAVEKVLSCKSTEFDTVGLEVRTTFVESHRLRNPSSFASTKALVPYGSKSTHGHRTDGKTFTRIYGIKWTTAKRLENFPKFADLSHCPQSFESTTFFEVWSRIGVSFDETDFEEVAAWLKNARQTFKTTVDLNIALTEIERTHNSDSTQTYEKVIRQRESDRMILQEILKKKEFCATLRALPQQAGFAIRSRHLEWLKSPQGRDMTIIEKGGEIAHYADALLDAVMFVPELFDNKCETPHDDELYKQTYHHSPIEIISMASYDHSKSLIKVINRFARIKQWRTNRDYLMTDFVTESGKLGIYPFTTYKHDWLKLPKWDSILRELESLYLKEKNMNKVKYQRVDQPTSLEVDQIRLGGEDLSSKDTHSAESPIKNKSPTEESSKPGISRTQYFKDSFDTPPHRNSGLLLQSVSTGPNGAKSVSSDEIQNTIDDGWGPWTVTTKESSLEDVRGASPATLPVPYQNPMRESWSRTIRGWGGRTARGGRATRGGRVSRGSRGIGTRISINDPSQHNLKGLGTSELQDSFQFNVTSSEVPGTGTLFKGVGCIKAAGFT</sequence>
<dbReference type="EMBL" id="PQXN01000155">
    <property type="protein sequence ID" value="TGO51744.1"/>
    <property type="molecule type" value="Genomic_DNA"/>
</dbReference>
<feature type="region of interest" description="Disordered" evidence="1">
    <location>
        <begin position="688"/>
        <end position="712"/>
    </location>
</feature>
<feature type="compositionally biased region" description="Polar residues" evidence="1">
    <location>
        <begin position="619"/>
        <end position="643"/>
    </location>
</feature>
<dbReference type="Proteomes" id="UP000297527">
    <property type="component" value="Unassembled WGS sequence"/>
</dbReference>
<keyword evidence="3" id="KW-1185">Reference proteome</keyword>
<evidence type="ECO:0000313" key="3">
    <source>
        <dbReference type="Proteomes" id="UP000297527"/>
    </source>
</evidence>
<accession>A0A4Z1HSF6</accession>
<dbReference type="OrthoDB" id="3551556at2759"/>
<feature type="compositionally biased region" description="Basic and acidic residues" evidence="1">
    <location>
        <begin position="570"/>
        <end position="580"/>
    </location>
</feature>
<reference evidence="2 3" key="1">
    <citation type="submission" date="2017-12" db="EMBL/GenBank/DDBJ databases">
        <title>Comparative genomics of Botrytis spp.</title>
        <authorList>
            <person name="Valero-Jimenez C.A."/>
            <person name="Tapia P."/>
            <person name="Veloso J."/>
            <person name="Silva-Moreno E."/>
            <person name="Staats M."/>
            <person name="Valdes J.H."/>
            <person name="Van Kan J.A.L."/>
        </authorList>
    </citation>
    <scope>NUCLEOTIDE SEQUENCE [LARGE SCALE GENOMIC DNA]</scope>
    <source>
        <strain evidence="2 3">MUCL11595</strain>
    </source>
</reference>
<evidence type="ECO:0000313" key="2">
    <source>
        <dbReference type="EMBL" id="TGO51744.1"/>
    </source>
</evidence>
<proteinExistence type="predicted"/>
<name>A0A4Z1HSF6_9HELO</name>
<comment type="caution">
    <text evidence="2">The sequence shown here is derived from an EMBL/GenBank/DDBJ whole genome shotgun (WGS) entry which is preliminary data.</text>
</comment>
<dbReference type="AlphaFoldDB" id="A0A4Z1HSF6"/>
<gene>
    <name evidence="2" type="ORF">BCON_0155g00280</name>
</gene>
<feature type="compositionally biased region" description="Low complexity" evidence="1">
    <location>
        <begin position="702"/>
        <end position="712"/>
    </location>
</feature>